<gene>
    <name evidence="1" type="ORF">WP2W18E01_38580</name>
</gene>
<sequence length="59" mass="6680">MAASNWQVLLAYVMKFGPLNQQGAEQWLDSHCPEWRNGNDVPVGQIWVAKVGRSHDSKQ</sequence>
<evidence type="ECO:0000313" key="2">
    <source>
        <dbReference type="Proteomes" id="UP000515756"/>
    </source>
</evidence>
<evidence type="ECO:0000313" key="1">
    <source>
        <dbReference type="EMBL" id="BBQ32276.1"/>
    </source>
</evidence>
<dbReference type="EMBL" id="AP021927">
    <property type="protein sequence ID" value="BBQ32276.1"/>
    <property type="molecule type" value="Genomic_DNA"/>
</dbReference>
<protein>
    <submittedName>
        <fullName evidence="1">Uncharacterized protein</fullName>
    </submittedName>
</protein>
<accession>A0A6S4TCL2</accession>
<proteinExistence type="predicted"/>
<organism evidence="1 2">
    <name type="scientific">Aeromonas caviae</name>
    <name type="common">Aeromonas punctata</name>
    <dbReference type="NCBI Taxonomy" id="648"/>
    <lineage>
        <taxon>Bacteria</taxon>
        <taxon>Pseudomonadati</taxon>
        <taxon>Pseudomonadota</taxon>
        <taxon>Gammaproteobacteria</taxon>
        <taxon>Aeromonadales</taxon>
        <taxon>Aeromonadaceae</taxon>
        <taxon>Aeromonas</taxon>
    </lineage>
</organism>
<dbReference type="Proteomes" id="UP000515756">
    <property type="component" value="Chromosome"/>
</dbReference>
<name>A0A6S4TCL2_AERCA</name>
<reference evidence="1 2" key="1">
    <citation type="submission" date="2019-12" db="EMBL/GenBank/DDBJ databases">
        <title>complete genome sequences of Aeromonas caviae str. WP2-W18-ESBL-01 isolated from wastewater treatment plant effluent.</title>
        <authorList>
            <person name="Sekizuka T."/>
            <person name="Itokawa K."/>
            <person name="Yatsu K."/>
            <person name="Inamine Y."/>
            <person name="Kuroda M."/>
        </authorList>
    </citation>
    <scope>NUCLEOTIDE SEQUENCE [LARGE SCALE GENOMIC DNA]</scope>
    <source>
        <strain evidence="1 2">WP2-W18-ESBL-01</strain>
    </source>
</reference>
<dbReference type="AlphaFoldDB" id="A0A6S4TCL2"/>